<dbReference type="PANTHER" id="PTHR43229">
    <property type="entry name" value="NODULATION PROTEIN J"/>
    <property type="match status" value="1"/>
</dbReference>
<dbReference type="STRING" id="309798.COPRO5265_0891"/>
<keyword evidence="2 5" id="KW-0812">Transmembrane</keyword>
<feature type="transmembrane region" description="Helical" evidence="5">
    <location>
        <begin position="144"/>
        <end position="165"/>
    </location>
</feature>
<dbReference type="PANTHER" id="PTHR43229:SF2">
    <property type="entry name" value="NODULATION PROTEIN J"/>
    <property type="match status" value="1"/>
</dbReference>
<dbReference type="GO" id="GO:0140359">
    <property type="term" value="F:ABC-type transporter activity"/>
    <property type="evidence" value="ECO:0007669"/>
    <property type="project" value="InterPro"/>
</dbReference>
<feature type="transmembrane region" description="Helical" evidence="5">
    <location>
        <begin position="258"/>
        <end position="279"/>
    </location>
</feature>
<evidence type="ECO:0000256" key="5">
    <source>
        <dbReference type="SAM" id="Phobius"/>
    </source>
</evidence>
<comment type="subcellular location">
    <subcellularLocation>
        <location evidence="1">Membrane</location>
        <topology evidence="1">Multi-pass membrane protein</topology>
    </subcellularLocation>
</comment>
<feature type="transmembrane region" description="Helical" evidence="5">
    <location>
        <begin position="58"/>
        <end position="80"/>
    </location>
</feature>
<dbReference type="InterPro" id="IPR051784">
    <property type="entry name" value="Nod_factor_ABC_transporter"/>
</dbReference>
<dbReference type="Pfam" id="PF12698">
    <property type="entry name" value="ABC2_membrane_3"/>
    <property type="match status" value="1"/>
</dbReference>
<evidence type="ECO:0000313" key="7">
    <source>
        <dbReference type="EMBL" id="ACI17772.1"/>
    </source>
</evidence>
<organism evidence="7 8">
    <name type="scientific">Coprothermobacter proteolyticus (strain ATCC 35245 / DSM 5265 / OCM 4 / BT)</name>
    <dbReference type="NCBI Taxonomy" id="309798"/>
    <lineage>
        <taxon>Bacteria</taxon>
        <taxon>Pseudomonadati</taxon>
        <taxon>Coprothermobacterota</taxon>
        <taxon>Coprothermobacteria</taxon>
        <taxon>Coprothermobacterales</taxon>
        <taxon>Coprothermobacteraceae</taxon>
        <taxon>Coprothermobacter</taxon>
    </lineage>
</organism>
<gene>
    <name evidence="7" type="ordered locus">COPRO5265_0891</name>
</gene>
<dbReference type="RefSeq" id="WP_012544424.1">
    <property type="nucleotide sequence ID" value="NC_011295.1"/>
</dbReference>
<keyword evidence="8" id="KW-1185">Reference proteome</keyword>
<dbReference type="KEGG" id="cpo:COPRO5265_0891"/>
<evidence type="ECO:0000256" key="4">
    <source>
        <dbReference type="ARBA" id="ARBA00023136"/>
    </source>
</evidence>
<dbReference type="EMBL" id="CP001145">
    <property type="protein sequence ID" value="ACI17772.1"/>
    <property type="molecule type" value="Genomic_DNA"/>
</dbReference>
<feature type="domain" description="ABC transmembrane type-2" evidence="6">
    <location>
        <begin position="17"/>
        <end position="282"/>
    </location>
</feature>
<evidence type="ECO:0000259" key="6">
    <source>
        <dbReference type="PROSITE" id="PS51012"/>
    </source>
</evidence>
<dbReference type="AlphaFoldDB" id="B5Y8X5"/>
<name>B5Y8X5_COPPD</name>
<dbReference type="InterPro" id="IPR013525">
    <property type="entry name" value="ABC2_TM"/>
</dbReference>
<dbReference type="eggNOG" id="COG0842">
    <property type="taxonomic scope" value="Bacteria"/>
</dbReference>
<dbReference type="OrthoDB" id="162334at2"/>
<evidence type="ECO:0000256" key="3">
    <source>
        <dbReference type="ARBA" id="ARBA00022989"/>
    </source>
</evidence>
<feature type="transmembrane region" description="Helical" evidence="5">
    <location>
        <begin position="172"/>
        <end position="191"/>
    </location>
</feature>
<evidence type="ECO:0000256" key="2">
    <source>
        <dbReference type="ARBA" id="ARBA00022692"/>
    </source>
</evidence>
<dbReference type="PIRSF" id="PIRSF006648">
    <property type="entry name" value="DrrB"/>
    <property type="match status" value="1"/>
</dbReference>
<dbReference type="InterPro" id="IPR000412">
    <property type="entry name" value="ABC_2_transport"/>
</dbReference>
<reference evidence="8" key="1">
    <citation type="submission" date="2008-08" db="EMBL/GenBank/DDBJ databases">
        <title>The complete genome sequence of Coprothermobacter proteolyticus strain ATCC 5245 / DSM 5265 / BT.</title>
        <authorList>
            <person name="Dodson R.J."/>
            <person name="Durkin A.S."/>
            <person name="Wu M."/>
            <person name="Eisen J."/>
            <person name="Sutton G."/>
        </authorList>
    </citation>
    <scope>NUCLEOTIDE SEQUENCE [LARGE SCALE GENOMIC DNA]</scope>
    <source>
        <strain evidence="8">ATCC 35245 / DSM 5265 / OCM 4 / BT</strain>
    </source>
</reference>
<keyword evidence="4 5" id="KW-0472">Membrane</keyword>
<dbReference type="InterPro" id="IPR047817">
    <property type="entry name" value="ABC2_TM_bact-type"/>
</dbReference>
<evidence type="ECO:0000313" key="8">
    <source>
        <dbReference type="Proteomes" id="UP000001732"/>
    </source>
</evidence>
<protein>
    <submittedName>
        <fullName evidence="7">ABC-2 type transporter superfamily</fullName>
    </submittedName>
</protein>
<reference evidence="7 8" key="2">
    <citation type="journal article" date="2014" name="Genome Announc.">
        <title>Complete Genome Sequence of Coprothermobacter proteolyticus DSM 5265.</title>
        <authorList>
            <person name="Alexiev A."/>
            <person name="Coil D.A."/>
            <person name="Badger J.H."/>
            <person name="Enticknap J."/>
            <person name="Ward N."/>
            <person name="Robb F.T."/>
            <person name="Eisen J.A."/>
        </authorList>
    </citation>
    <scope>NUCLEOTIDE SEQUENCE [LARGE SCALE GENOMIC DNA]</scope>
    <source>
        <strain evidence="8">ATCC 35245 / DSM 5265 / OCM 4 / BT</strain>
    </source>
</reference>
<accession>B5Y8X5</accession>
<dbReference type="Proteomes" id="UP000001732">
    <property type="component" value="Chromosome"/>
</dbReference>
<dbReference type="PROSITE" id="PS51012">
    <property type="entry name" value="ABC_TM2"/>
    <property type="match status" value="1"/>
</dbReference>
<evidence type="ECO:0000256" key="1">
    <source>
        <dbReference type="ARBA" id="ARBA00004141"/>
    </source>
</evidence>
<dbReference type="HOGENOM" id="CLU_079551_1_0_9"/>
<feature type="transmembrane region" description="Helical" evidence="5">
    <location>
        <begin position="101"/>
        <end position="124"/>
    </location>
</feature>
<keyword evidence="3 5" id="KW-1133">Transmembrane helix</keyword>
<dbReference type="GO" id="GO:0043190">
    <property type="term" value="C:ATP-binding cassette (ABC) transporter complex"/>
    <property type="evidence" value="ECO:0007669"/>
    <property type="project" value="InterPro"/>
</dbReference>
<proteinExistence type="predicted"/>
<sequence length="286" mass="30954">MIMLARRNLTVFFRDKAAVFFSLLSALIVFGLYIFFLGDLWTSNLESIVNGQEIMDSWLIAGLLTITSFTSAMGAYGVMVEDKARGISKDFYASPVSRKNIVAGYVLSALVTGFIVGVITLVLGEVYIVSNGGKWLDVFSFIEVIGALIITSVMNNSLLFVLVSFFSTPVSFSAASTLVGTLIGFITGIYVPTGVLSNSMQWVIKLFPVSHAGALLRQIIMDKPLSLGFGAVPVDKVLDVKETLGVVFSFGGQPMEPWMHVLVILGTAVLFFSLGVVIVSRTKNFT</sequence>
<feature type="transmembrane region" description="Helical" evidence="5">
    <location>
        <begin position="20"/>
        <end position="38"/>
    </location>
</feature>